<keyword evidence="3" id="KW-1185">Reference proteome</keyword>
<feature type="domain" description="WRKY19-like zinc finger" evidence="1">
    <location>
        <begin position="144"/>
        <end position="168"/>
    </location>
</feature>
<dbReference type="EMBL" id="JACTNZ010000002">
    <property type="protein sequence ID" value="KAG5563346.1"/>
    <property type="molecule type" value="Genomic_DNA"/>
</dbReference>
<reference evidence="2" key="1">
    <citation type="submission" date="2020-08" db="EMBL/GenBank/DDBJ databases">
        <title>Plant Genome Project.</title>
        <authorList>
            <person name="Zhang R.-G."/>
        </authorList>
    </citation>
    <scope>NUCLEOTIDE SEQUENCE</scope>
    <source>
        <strain evidence="2">WSP0</strain>
        <tissue evidence="2">Leaf</tissue>
    </source>
</reference>
<comment type="caution">
    <text evidence="2">The sequence shown here is derived from an EMBL/GenBank/DDBJ whole genome shotgun (WGS) entry which is preliminary data.</text>
</comment>
<dbReference type="Proteomes" id="UP000823749">
    <property type="component" value="Chromosome 2"/>
</dbReference>
<dbReference type="InterPro" id="IPR056866">
    <property type="entry name" value="Znf_WRKY19"/>
</dbReference>
<dbReference type="PANTHER" id="PTHR31827:SF59">
    <property type="entry name" value="WRKY TRANSCRIPTION FACTOR 19"/>
    <property type="match status" value="1"/>
</dbReference>
<dbReference type="AlphaFoldDB" id="A0AAV6LEG3"/>
<feature type="domain" description="WRKY19-like zinc finger" evidence="1">
    <location>
        <begin position="329"/>
        <end position="353"/>
    </location>
</feature>
<evidence type="ECO:0000259" key="1">
    <source>
        <dbReference type="Pfam" id="PF24906"/>
    </source>
</evidence>
<protein>
    <recommendedName>
        <fullName evidence="1">WRKY19-like zinc finger domain-containing protein</fullName>
    </recommendedName>
</protein>
<sequence>MVGGGAVQKDVGGGWRCSQERCGDVARGAPGLCISHGGGTRCQKPDCQKGAEGRTAYCEAHGGDKRCKFEGGCTKGAEGSTPFCKGHGGGGKRCSFEGGGVCPKSVHGGTQFCVAHGGGKRCAIPECTKSARGRTDFCVRHGGGKRCQSEGCGKSAQGATDFCKAHGGGKRCSWGQRESEFGQGESPCNLFARGKTGLCTSHGALVQDKRIHGGATLGPMVQDPKPSKPEKMKEVVIAEEGMNVDVLRMGPSIFNGKQFRLSPDRLPVGGDEGLSSTPGVPGGRVHGGISFLAMLTGSPGLGSNGSKSFIGGPSKLGKSYVAPLNFIGGKRCQSEGCGKSAQGATDFCKEHGGGKRCSWGQPESEFGQGEPPCYLFVREKTGTGLCLSHDYLVQYKWAHAGAILGSRVQDPTTSTMFFYEVHSVCKRCQSEGCGKNAHGSTGFCNAHAGVKRCSWGQRESEFGQGEEPCNSFAWEMTGLCTLHGARSIGALVQDKLVRRGATLRPMFLDPEPSKPGKMEEVVIAVEDLVTLIYLLTTLLQLSFWHILGFRFLTLAETSFGDGKAEEEQKELAVLGASLLGTFLSEKARDLPGLVKLLSDP</sequence>
<organism evidence="2 3">
    <name type="scientific">Rhododendron griersonianum</name>
    <dbReference type="NCBI Taxonomy" id="479676"/>
    <lineage>
        <taxon>Eukaryota</taxon>
        <taxon>Viridiplantae</taxon>
        <taxon>Streptophyta</taxon>
        <taxon>Embryophyta</taxon>
        <taxon>Tracheophyta</taxon>
        <taxon>Spermatophyta</taxon>
        <taxon>Magnoliopsida</taxon>
        <taxon>eudicotyledons</taxon>
        <taxon>Gunneridae</taxon>
        <taxon>Pentapetalae</taxon>
        <taxon>asterids</taxon>
        <taxon>Ericales</taxon>
        <taxon>Ericaceae</taxon>
        <taxon>Ericoideae</taxon>
        <taxon>Rhodoreae</taxon>
        <taxon>Rhododendron</taxon>
    </lineage>
</organism>
<gene>
    <name evidence="2" type="ORF">RHGRI_005931</name>
</gene>
<accession>A0AAV6LEG3</accession>
<feature type="domain" description="WRKY19-like zinc finger" evidence="1">
    <location>
        <begin position="119"/>
        <end position="143"/>
    </location>
</feature>
<dbReference type="Pfam" id="PF24906">
    <property type="entry name" value="Zf_WRKY19"/>
    <property type="match status" value="3"/>
</dbReference>
<proteinExistence type="predicted"/>
<dbReference type="PANTHER" id="PTHR31827">
    <property type="entry name" value="EMB|CAB89363.1"/>
    <property type="match status" value="1"/>
</dbReference>
<evidence type="ECO:0000313" key="2">
    <source>
        <dbReference type="EMBL" id="KAG5563346.1"/>
    </source>
</evidence>
<evidence type="ECO:0000313" key="3">
    <source>
        <dbReference type="Proteomes" id="UP000823749"/>
    </source>
</evidence>
<name>A0AAV6LEG3_9ERIC</name>